<dbReference type="AlphaFoldDB" id="A0AB39HHA7"/>
<dbReference type="RefSeq" id="WP_306100939.1">
    <property type="nucleotide sequence ID" value="NZ_CP162601.1"/>
</dbReference>
<gene>
    <name evidence="1" type="ORF">AB0763_02320</name>
</gene>
<organism evidence="1">
    <name type="scientific">Vibrio sp. HB236076</name>
    <dbReference type="NCBI Taxonomy" id="3232307"/>
    <lineage>
        <taxon>Bacteria</taxon>
        <taxon>Pseudomonadati</taxon>
        <taxon>Pseudomonadota</taxon>
        <taxon>Gammaproteobacteria</taxon>
        <taxon>Vibrionales</taxon>
        <taxon>Vibrionaceae</taxon>
        <taxon>Vibrio</taxon>
    </lineage>
</organism>
<evidence type="ECO:0000313" key="1">
    <source>
        <dbReference type="EMBL" id="XDK25500.1"/>
    </source>
</evidence>
<sequence>MRKSDKKIDNQIREVLTTVCEQTLKEFQGFLWVTHSVDFNSFPQSLKIVCVFETNHDGEAFLDAGGEKKVSATIQAMFNQVGIKLKNAAKHIHYDTQENCERTHQGKWAVRLTTL</sequence>
<name>A0AB39HHA7_9VIBR</name>
<proteinExistence type="predicted"/>
<dbReference type="EMBL" id="CP162601">
    <property type="protein sequence ID" value="XDK25500.1"/>
    <property type="molecule type" value="Genomic_DNA"/>
</dbReference>
<accession>A0AB39HHA7</accession>
<dbReference type="KEGG" id="vih:AB0763_02320"/>
<protein>
    <submittedName>
        <fullName evidence="1">Fis family transcriptional regulator</fullName>
    </submittedName>
</protein>
<reference evidence="1" key="1">
    <citation type="submission" date="2024-07" db="EMBL/GenBank/DDBJ databases">
        <title>Genome Analysis of a Potential Novel Vibrio Species Secreting pH- and Thermo-stable Alginate Lyase and its Application in Producing Alginate Oligosaccharides.</title>
        <authorList>
            <person name="Huang H."/>
            <person name="Bao K."/>
        </authorList>
    </citation>
    <scope>NUCLEOTIDE SEQUENCE</scope>
    <source>
        <strain evidence="1">HB236076</strain>
    </source>
</reference>